<proteinExistence type="inferred from homology"/>
<accession>A0A8I1X3T3</accession>
<comment type="similarity">
    <text evidence="7 10">Belongs to the fluoride channel Fluc/FEX (TC 1.A.43) family.</text>
</comment>
<keyword evidence="2 10" id="KW-1003">Cell membrane</keyword>
<protein>
    <recommendedName>
        <fullName evidence="10">Fluoride-specific ion channel</fullName>
    </recommendedName>
</protein>
<evidence type="ECO:0000313" key="12">
    <source>
        <dbReference type="Proteomes" id="UP000666562"/>
    </source>
</evidence>
<evidence type="ECO:0000256" key="2">
    <source>
        <dbReference type="ARBA" id="ARBA00022475"/>
    </source>
</evidence>
<reference evidence="11" key="1">
    <citation type="submission" date="2020-03" db="EMBL/GenBank/DDBJ databases">
        <title>Genome differentiation and subclade ecological adaptation of Prochlorococcus HLII clade in the global ocean.</title>
        <authorList>
            <person name="Yan W."/>
            <person name="Fen X."/>
            <person name="Zhang W."/>
        </authorList>
    </citation>
    <scope>NUCLEOTIDE SEQUENCE</scope>
    <source>
        <strain evidence="11">XMU1401</strain>
    </source>
</reference>
<keyword evidence="3 10" id="KW-0812">Transmembrane</keyword>
<evidence type="ECO:0000256" key="1">
    <source>
        <dbReference type="ARBA" id="ARBA00004651"/>
    </source>
</evidence>
<evidence type="ECO:0000256" key="10">
    <source>
        <dbReference type="RuleBase" id="RU004340"/>
    </source>
</evidence>
<feature type="transmembrane region" description="Helical" evidence="10">
    <location>
        <begin position="5"/>
        <end position="21"/>
    </location>
</feature>
<evidence type="ECO:0000256" key="5">
    <source>
        <dbReference type="ARBA" id="ARBA00023136"/>
    </source>
</evidence>
<evidence type="ECO:0000256" key="3">
    <source>
        <dbReference type="ARBA" id="ARBA00022692"/>
    </source>
</evidence>
<evidence type="ECO:0000256" key="7">
    <source>
        <dbReference type="ARBA" id="ARBA00035120"/>
    </source>
</evidence>
<keyword evidence="6" id="KW-0406">Ion transport</keyword>
<evidence type="ECO:0000256" key="9">
    <source>
        <dbReference type="ARBA" id="ARBA00049940"/>
    </source>
</evidence>
<dbReference type="Proteomes" id="UP000666562">
    <property type="component" value="Unassembled WGS sequence"/>
</dbReference>
<evidence type="ECO:0000256" key="6">
    <source>
        <dbReference type="ARBA" id="ARBA00023303"/>
    </source>
</evidence>
<keyword evidence="6" id="KW-0813">Transport</keyword>
<comment type="catalytic activity">
    <reaction evidence="8">
        <text>fluoride(in) = fluoride(out)</text>
        <dbReference type="Rhea" id="RHEA:76159"/>
        <dbReference type="ChEBI" id="CHEBI:17051"/>
    </reaction>
    <physiologicalReaction direction="left-to-right" evidence="8">
        <dbReference type="Rhea" id="RHEA:76160"/>
    </physiologicalReaction>
</comment>
<feature type="transmembrane region" description="Helical" evidence="10">
    <location>
        <begin position="27"/>
        <end position="45"/>
    </location>
</feature>
<dbReference type="AlphaFoldDB" id="A0A8I1X3T3"/>
<evidence type="ECO:0000256" key="4">
    <source>
        <dbReference type="ARBA" id="ARBA00022989"/>
    </source>
</evidence>
<keyword evidence="4 10" id="KW-1133">Transmembrane helix</keyword>
<feature type="transmembrane region" description="Helical" evidence="10">
    <location>
        <begin position="52"/>
        <end position="74"/>
    </location>
</feature>
<dbReference type="InterPro" id="IPR003691">
    <property type="entry name" value="FluC"/>
</dbReference>
<keyword evidence="6" id="KW-0407">Ion channel</keyword>
<name>A0A8I1X3T3_PROMR</name>
<organism evidence="11 12">
    <name type="scientific">Prochlorococcus marinus str. XMU1401</name>
    <dbReference type="NCBI Taxonomy" id="2052594"/>
    <lineage>
        <taxon>Bacteria</taxon>
        <taxon>Bacillati</taxon>
        <taxon>Cyanobacteriota</taxon>
        <taxon>Cyanophyceae</taxon>
        <taxon>Synechococcales</taxon>
        <taxon>Prochlorococcaceae</taxon>
        <taxon>Prochlorococcus</taxon>
    </lineage>
</organism>
<comment type="subcellular location">
    <subcellularLocation>
        <location evidence="1">Cell membrane</location>
        <topology evidence="1">Multi-pass membrane protein</topology>
    </subcellularLocation>
</comment>
<gene>
    <name evidence="11" type="ORF">HA142_09150</name>
</gene>
<dbReference type="Pfam" id="PF02537">
    <property type="entry name" value="CRCB"/>
    <property type="match status" value="1"/>
</dbReference>
<evidence type="ECO:0000256" key="8">
    <source>
        <dbReference type="ARBA" id="ARBA00035585"/>
    </source>
</evidence>
<comment type="caution">
    <text evidence="11">The sequence shown here is derived from an EMBL/GenBank/DDBJ whole genome shotgun (WGS) entry which is preliminary data.</text>
</comment>
<feature type="transmembrane region" description="Helical" evidence="10">
    <location>
        <begin position="80"/>
        <end position="104"/>
    </location>
</feature>
<dbReference type="EMBL" id="JAAORC010000002">
    <property type="protein sequence ID" value="MBO8223674.1"/>
    <property type="molecule type" value="Genomic_DNA"/>
</dbReference>
<sequence>MKIKNFIYVLLAAYLATFLRLTINNNFLISIIGSFLVGFSISRKLSYATEKILLSGFFSCFTSFSGFIFFLYTFLNQGNWIKFIILFNLIIIVNLFTMLCGYWISRKMT</sequence>
<evidence type="ECO:0000313" key="11">
    <source>
        <dbReference type="EMBL" id="MBO8223674.1"/>
    </source>
</evidence>
<keyword evidence="5 10" id="KW-0472">Membrane</keyword>
<comment type="function">
    <text evidence="9">Fluoride-specific ion channel. Important for reducing fluoride concentration in the cell, thus reducing its toxicity.</text>
</comment>